<comment type="similarity">
    <text evidence="2">Belongs to the oxygen-dependent FAD-linked oxidoreductase family.</text>
</comment>
<dbReference type="InterPro" id="IPR006093">
    <property type="entry name" value="Oxy_OxRdtase_FAD_BS"/>
</dbReference>
<keyword evidence="5" id="KW-0274">FAD</keyword>
<evidence type="ECO:0000256" key="3">
    <source>
        <dbReference type="ARBA" id="ARBA00022630"/>
    </source>
</evidence>
<evidence type="ECO:0000256" key="6">
    <source>
        <dbReference type="ARBA" id="ARBA00023002"/>
    </source>
</evidence>
<dbReference type="SUPFAM" id="SSF56176">
    <property type="entry name" value="FAD-binding/transporter-associated domain-like"/>
    <property type="match status" value="1"/>
</dbReference>
<dbReference type="PANTHER" id="PTHR43762">
    <property type="entry name" value="L-GULONOLACTONE OXIDASE"/>
    <property type="match status" value="1"/>
</dbReference>
<keyword evidence="4" id="KW-0060">Ascorbate biosynthesis</keyword>
<dbReference type="PANTHER" id="PTHR43762:SF1">
    <property type="entry name" value="D-ARABINONO-1,4-LACTONE OXIDASE"/>
    <property type="match status" value="1"/>
</dbReference>
<reference evidence="10" key="1">
    <citation type="journal article" date="2019" name="Int. J. Syst. Evol. Microbiol.">
        <title>The Global Catalogue of Microorganisms (GCM) 10K type strain sequencing project: providing services to taxonomists for standard genome sequencing and annotation.</title>
        <authorList>
            <consortium name="The Broad Institute Genomics Platform"/>
            <consortium name="The Broad Institute Genome Sequencing Center for Infectious Disease"/>
            <person name="Wu L."/>
            <person name="Ma J."/>
        </authorList>
    </citation>
    <scope>NUCLEOTIDE SEQUENCE [LARGE SCALE GENOMIC DNA]</scope>
    <source>
        <strain evidence="10">JCM 13581</strain>
    </source>
</reference>
<evidence type="ECO:0000313" key="9">
    <source>
        <dbReference type="EMBL" id="GAA1910299.1"/>
    </source>
</evidence>
<dbReference type="SUPFAM" id="SSF55103">
    <property type="entry name" value="FAD-linked oxidases, C-terminal domain"/>
    <property type="match status" value="1"/>
</dbReference>
<dbReference type="Proteomes" id="UP001501303">
    <property type="component" value="Unassembled WGS sequence"/>
</dbReference>
<dbReference type="Pfam" id="PF02447">
    <property type="entry name" value="GntP_permease"/>
    <property type="match status" value="1"/>
</dbReference>
<dbReference type="InterPro" id="IPR003474">
    <property type="entry name" value="Glcn_transporter"/>
</dbReference>
<feature type="domain" description="FAD-binding PCMH-type" evidence="8">
    <location>
        <begin position="78"/>
        <end position="252"/>
    </location>
</feature>
<dbReference type="InterPro" id="IPR007173">
    <property type="entry name" value="ALO_C"/>
</dbReference>
<keyword evidence="3" id="KW-0285">Flavoprotein</keyword>
<keyword evidence="7" id="KW-0812">Transmembrane</keyword>
<evidence type="ECO:0000256" key="5">
    <source>
        <dbReference type="ARBA" id="ARBA00022827"/>
    </source>
</evidence>
<dbReference type="Gene3D" id="1.10.45.10">
    <property type="entry name" value="Vanillyl-alcohol Oxidase, Chain A, domain 4"/>
    <property type="match status" value="1"/>
</dbReference>
<accession>A0ABP5AG24</accession>
<keyword evidence="7" id="KW-1133">Transmembrane helix</keyword>
<sequence length="467" mass="51655">MLSHVNESGLWLVNRFLGLTGKQTPQTWTVMQTIMGTAAFAAVLLLSLFVQRPVSVRRTDGKERTTVPEEFVNWSGSLRFTPGERSAPRTEEEVAAEVRRAAERGLTVRPVGSGHSSVPLMATDDVLMSLDALTGLVRHDTAARRGAVLPGTGLADAGRLFAEAGLGMENLGDVDYQAIAGAIGTGTHGTGLALGNLSSTLVGGRLVTGTGEIFPFGEDAGEDAGEDLVRAAQVSLGSLGVLTSLTLRLVPAYGLHRLNWCTHIDWVLDHFGELARANRHFDFYWYPRSDDAQVRTLNEPGREPALVPPGARLHADETGPGHEIIPNSRDLRFDEMEYMLPLEDGLDCFREVRKRIKERHRQNVGWRVLVRTVAADEAMLSNCTGRPTMTIALLQNNELPHEEYFADLEPLFLEWGGRPHWGKKHTLTAAGLRPLYPEWDAFQDIRRRLDPQGVFLNDYLRRLLEET</sequence>
<dbReference type="InterPro" id="IPR016171">
    <property type="entry name" value="Vanillyl_alc_oxidase_C-sub2"/>
</dbReference>
<organism evidence="9 10">
    <name type="scientific">Streptomyces sodiiphilus</name>
    <dbReference type="NCBI Taxonomy" id="226217"/>
    <lineage>
        <taxon>Bacteria</taxon>
        <taxon>Bacillati</taxon>
        <taxon>Actinomycetota</taxon>
        <taxon>Actinomycetes</taxon>
        <taxon>Kitasatosporales</taxon>
        <taxon>Streptomycetaceae</taxon>
        <taxon>Streptomyces</taxon>
    </lineage>
</organism>
<comment type="pathway">
    <text evidence="1">Cofactor biosynthesis; L-ascorbate biosynthesis.</text>
</comment>
<dbReference type="Pfam" id="PF04030">
    <property type="entry name" value="ALO"/>
    <property type="match status" value="2"/>
</dbReference>
<evidence type="ECO:0000256" key="4">
    <source>
        <dbReference type="ARBA" id="ARBA00022644"/>
    </source>
</evidence>
<dbReference type="InterPro" id="IPR016166">
    <property type="entry name" value="FAD-bd_PCMH"/>
</dbReference>
<gene>
    <name evidence="9" type="ORF">GCM10009716_20210</name>
</gene>
<evidence type="ECO:0000256" key="1">
    <source>
        <dbReference type="ARBA" id="ARBA00005147"/>
    </source>
</evidence>
<feature type="transmembrane region" description="Helical" evidence="7">
    <location>
        <begin position="30"/>
        <end position="50"/>
    </location>
</feature>
<keyword evidence="7" id="KW-0472">Membrane</keyword>
<dbReference type="InterPro" id="IPR010031">
    <property type="entry name" value="FAD_lactone_oxidase-like"/>
</dbReference>
<dbReference type="Gene3D" id="3.30.70.2520">
    <property type="match status" value="1"/>
</dbReference>
<evidence type="ECO:0000256" key="2">
    <source>
        <dbReference type="ARBA" id="ARBA00005466"/>
    </source>
</evidence>
<evidence type="ECO:0000259" key="8">
    <source>
        <dbReference type="PROSITE" id="PS51387"/>
    </source>
</evidence>
<dbReference type="Pfam" id="PF01565">
    <property type="entry name" value="FAD_binding_4"/>
    <property type="match status" value="1"/>
</dbReference>
<keyword evidence="10" id="KW-1185">Reference proteome</keyword>
<dbReference type="InterPro" id="IPR006094">
    <property type="entry name" value="Oxid_FAD_bind_N"/>
</dbReference>
<dbReference type="Gene3D" id="3.30.465.10">
    <property type="match status" value="1"/>
</dbReference>
<dbReference type="PROSITE" id="PS51387">
    <property type="entry name" value="FAD_PCMH"/>
    <property type="match status" value="1"/>
</dbReference>
<dbReference type="EMBL" id="BAAAMJ010000016">
    <property type="protein sequence ID" value="GAA1910299.1"/>
    <property type="molecule type" value="Genomic_DNA"/>
</dbReference>
<dbReference type="PROSITE" id="PS00862">
    <property type="entry name" value="OX2_COVAL_FAD"/>
    <property type="match status" value="1"/>
</dbReference>
<proteinExistence type="inferred from homology"/>
<evidence type="ECO:0000256" key="7">
    <source>
        <dbReference type="SAM" id="Phobius"/>
    </source>
</evidence>
<comment type="caution">
    <text evidence="9">The sequence shown here is derived from an EMBL/GenBank/DDBJ whole genome shotgun (WGS) entry which is preliminary data.</text>
</comment>
<evidence type="ECO:0000313" key="10">
    <source>
        <dbReference type="Proteomes" id="UP001501303"/>
    </source>
</evidence>
<keyword evidence="6" id="KW-0560">Oxidoreductase</keyword>
<dbReference type="InterPro" id="IPR016169">
    <property type="entry name" value="FAD-bd_PCMH_sub2"/>
</dbReference>
<name>A0ABP5AG24_9ACTN</name>
<dbReference type="InterPro" id="IPR036318">
    <property type="entry name" value="FAD-bd_PCMH-like_sf"/>
</dbReference>
<protein>
    <submittedName>
        <fullName evidence="9">D-arabinono-1,4-lactone oxidase</fullName>
    </submittedName>
</protein>
<dbReference type="PIRSF" id="PIRSF000136">
    <property type="entry name" value="LGO_GLO"/>
    <property type="match status" value="1"/>
</dbReference>
<dbReference type="Gene3D" id="3.30.43.10">
    <property type="entry name" value="Uridine Diphospho-n-acetylenolpyruvylglucosamine Reductase, domain 2"/>
    <property type="match status" value="1"/>
</dbReference>
<dbReference type="InterPro" id="IPR016164">
    <property type="entry name" value="FAD-linked_Oxase-like_C"/>
</dbReference>
<dbReference type="InterPro" id="IPR016167">
    <property type="entry name" value="FAD-bd_PCMH_sub1"/>
</dbReference>